<evidence type="ECO:0000256" key="3">
    <source>
        <dbReference type="ARBA" id="ARBA00022692"/>
    </source>
</evidence>
<accession>A0A1H5UBX2</accession>
<feature type="transmembrane region" description="Helical" evidence="6">
    <location>
        <begin position="64"/>
        <end position="83"/>
    </location>
</feature>
<dbReference type="InterPro" id="IPR003807">
    <property type="entry name" value="DUF202"/>
</dbReference>
<feature type="transmembrane region" description="Helical" evidence="6">
    <location>
        <begin position="21"/>
        <end position="43"/>
    </location>
</feature>
<evidence type="ECO:0000256" key="6">
    <source>
        <dbReference type="SAM" id="Phobius"/>
    </source>
</evidence>
<keyword evidence="4 6" id="KW-1133">Transmembrane helix</keyword>
<dbReference type="Proteomes" id="UP000236728">
    <property type="component" value="Unassembled WGS sequence"/>
</dbReference>
<evidence type="ECO:0000256" key="2">
    <source>
        <dbReference type="ARBA" id="ARBA00022475"/>
    </source>
</evidence>
<keyword evidence="3 6" id="KW-0812">Transmembrane</keyword>
<dbReference type="PANTHER" id="PTHR34187:SF2">
    <property type="entry name" value="DUF202 DOMAIN-CONTAINING PROTEIN"/>
    <property type="match status" value="1"/>
</dbReference>
<dbReference type="PANTHER" id="PTHR34187">
    <property type="entry name" value="FGR18P"/>
    <property type="match status" value="1"/>
</dbReference>
<evidence type="ECO:0000313" key="8">
    <source>
        <dbReference type="EMBL" id="SEF72499.1"/>
    </source>
</evidence>
<evidence type="ECO:0000256" key="1">
    <source>
        <dbReference type="ARBA" id="ARBA00004651"/>
    </source>
</evidence>
<organism evidence="8 9">
    <name type="scientific">Bryocella elongata</name>
    <dbReference type="NCBI Taxonomy" id="863522"/>
    <lineage>
        <taxon>Bacteria</taxon>
        <taxon>Pseudomonadati</taxon>
        <taxon>Acidobacteriota</taxon>
        <taxon>Terriglobia</taxon>
        <taxon>Terriglobales</taxon>
        <taxon>Acidobacteriaceae</taxon>
        <taxon>Bryocella</taxon>
    </lineage>
</organism>
<dbReference type="RefSeq" id="WP_103931807.1">
    <property type="nucleotide sequence ID" value="NZ_FNVA01000001.1"/>
</dbReference>
<keyword evidence="9" id="KW-1185">Reference proteome</keyword>
<feature type="domain" description="DUF202" evidence="7">
    <location>
        <begin position="12"/>
        <end position="90"/>
    </location>
</feature>
<dbReference type="GO" id="GO:0005886">
    <property type="term" value="C:plasma membrane"/>
    <property type="evidence" value="ECO:0007669"/>
    <property type="project" value="UniProtKB-SubCell"/>
</dbReference>
<dbReference type="OrthoDB" id="582337at2"/>
<dbReference type="AlphaFoldDB" id="A0A1H5UBX2"/>
<evidence type="ECO:0000313" key="9">
    <source>
        <dbReference type="Proteomes" id="UP000236728"/>
    </source>
</evidence>
<dbReference type="InterPro" id="IPR052053">
    <property type="entry name" value="IM_YidH-like"/>
</dbReference>
<reference evidence="8 9" key="1">
    <citation type="submission" date="2016-10" db="EMBL/GenBank/DDBJ databases">
        <authorList>
            <person name="de Groot N.N."/>
        </authorList>
    </citation>
    <scope>NUCLEOTIDE SEQUENCE [LARGE SCALE GENOMIC DNA]</scope>
    <source>
        <strain evidence="8 9">DSM 22489</strain>
    </source>
</reference>
<evidence type="ECO:0000256" key="5">
    <source>
        <dbReference type="ARBA" id="ARBA00023136"/>
    </source>
</evidence>
<gene>
    <name evidence="8" type="ORF">SAMN05421819_0955</name>
</gene>
<comment type="subcellular location">
    <subcellularLocation>
        <location evidence="1">Cell membrane</location>
        <topology evidence="1">Multi-pass membrane protein</topology>
    </subcellularLocation>
</comment>
<protein>
    <submittedName>
        <fullName evidence="8">Putative membrane protein</fullName>
    </submittedName>
</protein>
<proteinExistence type="predicted"/>
<sequence>MNTTNPPEQDPRIYFAAERTFLAWLRTGLALMGIGFAVARFGLFLREIQPTALPHAPQSSGMSLVLGVCLVVLGVVVDLLATVNHVRLVRELREGTWQPGRVSVVAIGLAVFLAVCGAAMASYLIAIR</sequence>
<name>A0A1H5UBX2_9BACT</name>
<evidence type="ECO:0000259" key="7">
    <source>
        <dbReference type="Pfam" id="PF02656"/>
    </source>
</evidence>
<dbReference type="Pfam" id="PF02656">
    <property type="entry name" value="DUF202"/>
    <property type="match status" value="1"/>
</dbReference>
<keyword evidence="2" id="KW-1003">Cell membrane</keyword>
<dbReference type="EMBL" id="FNVA01000001">
    <property type="protein sequence ID" value="SEF72499.1"/>
    <property type="molecule type" value="Genomic_DNA"/>
</dbReference>
<evidence type="ECO:0000256" key="4">
    <source>
        <dbReference type="ARBA" id="ARBA00022989"/>
    </source>
</evidence>
<keyword evidence="5 6" id="KW-0472">Membrane</keyword>
<feature type="transmembrane region" description="Helical" evidence="6">
    <location>
        <begin position="103"/>
        <end position="126"/>
    </location>
</feature>